<dbReference type="SUPFAM" id="SSF55347">
    <property type="entry name" value="Glyceraldehyde-3-phosphate dehydrogenase-like, C-terminal domain"/>
    <property type="match status" value="1"/>
</dbReference>
<feature type="non-terminal residue" evidence="15">
    <location>
        <position position="1"/>
    </location>
</feature>
<dbReference type="Gene3D" id="3.30.360.10">
    <property type="entry name" value="Dihydrodipicolinate Reductase, domain 2"/>
    <property type="match status" value="1"/>
</dbReference>
<feature type="domain" description="Dihydrodipicolinate reductase N-terminal" evidence="13">
    <location>
        <begin position="44"/>
        <end position="166"/>
    </location>
</feature>
<keyword evidence="5" id="KW-0220">Diaminopimelate biosynthesis</keyword>
<dbReference type="PANTHER" id="PTHR20836">
    <property type="entry name" value="DIHYDRODIPICOLINATE REDUCTASE"/>
    <property type="match status" value="1"/>
</dbReference>
<dbReference type="HAMAP" id="MF_00102">
    <property type="entry name" value="DapB"/>
    <property type="match status" value="1"/>
</dbReference>
<keyword evidence="6" id="KW-0560">Oxidoreductase</keyword>
<dbReference type="InterPro" id="IPR036291">
    <property type="entry name" value="NAD(P)-bd_dom_sf"/>
</dbReference>
<comment type="catalytic activity">
    <reaction evidence="12">
        <text>(S)-2,3,4,5-tetrahydrodipicolinate + NAD(+) + H2O = (2S,4S)-4-hydroxy-2,3,4,5-tetrahydrodipicolinate + NADH + H(+)</text>
        <dbReference type="Rhea" id="RHEA:35323"/>
        <dbReference type="ChEBI" id="CHEBI:15377"/>
        <dbReference type="ChEBI" id="CHEBI:15378"/>
        <dbReference type="ChEBI" id="CHEBI:16845"/>
        <dbReference type="ChEBI" id="CHEBI:57540"/>
        <dbReference type="ChEBI" id="CHEBI:57945"/>
        <dbReference type="ChEBI" id="CHEBI:67139"/>
        <dbReference type="EC" id="1.17.1.8"/>
    </reaction>
</comment>
<dbReference type="NCBIfam" id="TIGR00036">
    <property type="entry name" value="dapB"/>
    <property type="match status" value="1"/>
</dbReference>
<evidence type="ECO:0000259" key="14">
    <source>
        <dbReference type="Pfam" id="PF05173"/>
    </source>
</evidence>
<accession>A0A382RJH5</accession>
<dbReference type="EC" id="1.17.1.8" evidence="10"/>
<evidence type="ECO:0000256" key="8">
    <source>
        <dbReference type="ARBA" id="ARBA00023154"/>
    </source>
</evidence>
<dbReference type="PIRSF" id="PIRSF000161">
    <property type="entry name" value="DHPR"/>
    <property type="match status" value="1"/>
</dbReference>
<keyword evidence="4" id="KW-0521">NADP</keyword>
<evidence type="ECO:0000256" key="4">
    <source>
        <dbReference type="ARBA" id="ARBA00022857"/>
    </source>
</evidence>
<dbReference type="InterPro" id="IPR022663">
    <property type="entry name" value="DapB_C"/>
</dbReference>
<dbReference type="Pfam" id="PF01113">
    <property type="entry name" value="DapB_N"/>
    <property type="match status" value="1"/>
</dbReference>
<evidence type="ECO:0000259" key="13">
    <source>
        <dbReference type="Pfam" id="PF01113"/>
    </source>
</evidence>
<dbReference type="InterPro" id="IPR023940">
    <property type="entry name" value="DHDPR_bac"/>
</dbReference>
<protein>
    <recommendedName>
        <fullName evidence="10">4-hydroxy-tetrahydrodipicolinate reductase</fullName>
        <ecNumber evidence="10">1.17.1.8</ecNumber>
    </recommendedName>
</protein>
<evidence type="ECO:0000256" key="9">
    <source>
        <dbReference type="ARBA" id="ARBA00037922"/>
    </source>
</evidence>
<evidence type="ECO:0000256" key="12">
    <source>
        <dbReference type="ARBA" id="ARBA00049396"/>
    </source>
</evidence>
<feature type="domain" description="Dihydrodipicolinate reductase C-terminal" evidence="14">
    <location>
        <begin position="169"/>
        <end position="301"/>
    </location>
</feature>
<dbReference type="GO" id="GO:0009089">
    <property type="term" value="P:lysine biosynthetic process via diaminopimelate"/>
    <property type="evidence" value="ECO:0007669"/>
    <property type="project" value="InterPro"/>
</dbReference>
<dbReference type="AlphaFoldDB" id="A0A382RJH5"/>
<dbReference type="SUPFAM" id="SSF51735">
    <property type="entry name" value="NAD(P)-binding Rossmann-fold domains"/>
    <property type="match status" value="1"/>
</dbReference>
<dbReference type="Gene3D" id="3.40.50.720">
    <property type="entry name" value="NAD(P)-binding Rossmann-like Domain"/>
    <property type="match status" value="1"/>
</dbReference>
<gene>
    <name evidence="15" type="ORF">METZ01_LOCUS350159</name>
</gene>
<comment type="similarity">
    <text evidence="1">Belongs to the DapB family.</text>
</comment>
<reference evidence="15" key="1">
    <citation type="submission" date="2018-05" db="EMBL/GenBank/DDBJ databases">
        <authorList>
            <person name="Lanie J.A."/>
            <person name="Ng W.-L."/>
            <person name="Kazmierczak K.M."/>
            <person name="Andrzejewski T.M."/>
            <person name="Davidsen T.M."/>
            <person name="Wayne K.J."/>
            <person name="Tettelin H."/>
            <person name="Glass J.I."/>
            <person name="Rusch D."/>
            <person name="Podicherti R."/>
            <person name="Tsui H.-C.T."/>
            <person name="Winkler M.E."/>
        </authorList>
    </citation>
    <scope>NUCLEOTIDE SEQUENCE</scope>
</reference>
<dbReference type="InterPro" id="IPR000846">
    <property type="entry name" value="DapB_N"/>
</dbReference>
<keyword evidence="3" id="KW-0028">Amino-acid biosynthesis</keyword>
<dbReference type="PANTHER" id="PTHR20836:SF0">
    <property type="entry name" value="4-HYDROXY-TETRAHYDRODIPICOLINATE REDUCTASE 1, CHLOROPLASTIC-RELATED"/>
    <property type="match status" value="1"/>
</dbReference>
<evidence type="ECO:0000256" key="2">
    <source>
        <dbReference type="ARBA" id="ARBA00022490"/>
    </source>
</evidence>
<evidence type="ECO:0000256" key="7">
    <source>
        <dbReference type="ARBA" id="ARBA00023027"/>
    </source>
</evidence>
<dbReference type="GO" id="GO:0008839">
    <property type="term" value="F:4-hydroxy-tetrahydrodipicolinate reductase"/>
    <property type="evidence" value="ECO:0007669"/>
    <property type="project" value="UniProtKB-EC"/>
</dbReference>
<evidence type="ECO:0000256" key="1">
    <source>
        <dbReference type="ARBA" id="ARBA00006642"/>
    </source>
</evidence>
<evidence type="ECO:0000256" key="6">
    <source>
        <dbReference type="ARBA" id="ARBA00023002"/>
    </source>
</evidence>
<dbReference type="GO" id="GO:0019877">
    <property type="term" value="P:diaminopimelate biosynthetic process"/>
    <property type="evidence" value="ECO:0007669"/>
    <property type="project" value="UniProtKB-KW"/>
</dbReference>
<keyword evidence="2" id="KW-0963">Cytoplasm</keyword>
<organism evidence="15">
    <name type="scientific">marine metagenome</name>
    <dbReference type="NCBI Taxonomy" id="408172"/>
    <lineage>
        <taxon>unclassified sequences</taxon>
        <taxon>metagenomes</taxon>
        <taxon>ecological metagenomes</taxon>
    </lineage>
</organism>
<evidence type="ECO:0000313" key="15">
    <source>
        <dbReference type="EMBL" id="SVC97305.1"/>
    </source>
</evidence>
<proteinExistence type="inferred from homology"/>
<dbReference type="EMBL" id="UINC01121856">
    <property type="protein sequence ID" value="SVC97305.1"/>
    <property type="molecule type" value="Genomic_DNA"/>
</dbReference>
<keyword evidence="8" id="KW-0457">Lysine biosynthesis</keyword>
<evidence type="ECO:0000256" key="5">
    <source>
        <dbReference type="ARBA" id="ARBA00022915"/>
    </source>
</evidence>
<evidence type="ECO:0000256" key="10">
    <source>
        <dbReference type="ARBA" id="ARBA00038983"/>
    </source>
</evidence>
<comment type="pathway">
    <text evidence="9">Amino-acid biosynthesis; L-lysine biosynthesis via DAP pathway; (S)-tetrahydrodipicolinate from L-aspartate: step 4/4.</text>
</comment>
<keyword evidence="7" id="KW-0520">NAD</keyword>
<dbReference type="CDD" id="cd02274">
    <property type="entry name" value="DHDPR_N"/>
    <property type="match status" value="1"/>
</dbReference>
<name>A0A382RJH5_9ZZZZ</name>
<dbReference type="Pfam" id="PF05173">
    <property type="entry name" value="DapB_C"/>
    <property type="match status" value="1"/>
</dbReference>
<dbReference type="FunFam" id="3.30.360.10:FF:000009">
    <property type="entry name" value="4-hydroxy-tetrahydrodipicolinate reductase"/>
    <property type="match status" value="1"/>
</dbReference>
<dbReference type="GO" id="GO:0005829">
    <property type="term" value="C:cytosol"/>
    <property type="evidence" value="ECO:0007669"/>
    <property type="project" value="TreeGrafter"/>
</dbReference>
<evidence type="ECO:0000256" key="3">
    <source>
        <dbReference type="ARBA" id="ARBA00022605"/>
    </source>
</evidence>
<comment type="catalytic activity">
    <reaction evidence="11">
        <text>(S)-2,3,4,5-tetrahydrodipicolinate + NADP(+) + H2O = (2S,4S)-4-hydroxy-2,3,4,5-tetrahydrodipicolinate + NADPH + H(+)</text>
        <dbReference type="Rhea" id="RHEA:35331"/>
        <dbReference type="ChEBI" id="CHEBI:15377"/>
        <dbReference type="ChEBI" id="CHEBI:15378"/>
        <dbReference type="ChEBI" id="CHEBI:16845"/>
        <dbReference type="ChEBI" id="CHEBI:57783"/>
        <dbReference type="ChEBI" id="CHEBI:58349"/>
        <dbReference type="ChEBI" id="CHEBI:67139"/>
        <dbReference type="EC" id="1.17.1.8"/>
    </reaction>
</comment>
<evidence type="ECO:0000256" key="11">
    <source>
        <dbReference type="ARBA" id="ARBA00049080"/>
    </source>
</evidence>
<sequence>ELGQERFPNPIVRPEPRRRARIREVFRDRDPPSKAPVGAIMAEIKVVISGMTGKMGLETLAAVSRESDLELVGGSRRQEGGWPTIGTPYSTAVPISSDIDSILEQTKPDVMVDFTNAAVAMEAAALAAARKINIVMGASGFSEDQLKQLDVMANDNGVGIIVAPNFALGAIVLKKLVEQAAPYFDYVDIIESHHEAKIDSPSGFALALMRSLGEHKQFTRNQPEKENLANTRGGEHNGISIHSIRMPGKSAHHEVIFGAAGQTVSLRHDTLDRSCYMPGVVRCIRDVVANPGLVIGLENVLGL</sequence>